<feature type="region of interest" description="Disordered" evidence="9">
    <location>
        <begin position="270"/>
        <end position="306"/>
    </location>
</feature>
<feature type="compositionally biased region" description="Low complexity" evidence="9">
    <location>
        <begin position="273"/>
        <end position="286"/>
    </location>
</feature>
<dbReference type="PROSITE" id="PS50157">
    <property type="entry name" value="ZINC_FINGER_C2H2_2"/>
    <property type="match status" value="3"/>
</dbReference>
<comment type="caution">
    <text evidence="11">The sequence shown here is derived from an EMBL/GenBank/DDBJ whole genome shotgun (WGS) entry which is preliminary data.</text>
</comment>
<organism evidence="11 12">
    <name type="scientific">Pinctada imbricata</name>
    <name type="common">Atlantic pearl-oyster</name>
    <name type="synonym">Pinctada martensii</name>
    <dbReference type="NCBI Taxonomy" id="66713"/>
    <lineage>
        <taxon>Eukaryota</taxon>
        <taxon>Metazoa</taxon>
        <taxon>Spiralia</taxon>
        <taxon>Lophotrochozoa</taxon>
        <taxon>Mollusca</taxon>
        <taxon>Bivalvia</taxon>
        <taxon>Autobranchia</taxon>
        <taxon>Pteriomorphia</taxon>
        <taxon>Pterioida</taxon>
        <taxon>Pterioidea</taxon>
        <taxon>Pteriidae</taxon>
        <taxon>Pinctada</taxon>
    </lineage>
</organism>
<dbReference type="FunFam" id="3.30.160.60:FF:000557">
    <property type="entry name" value="zinc finger and SCAN domain-containing protein 29"/>
    <property type="match status" value="1"/>
</dbReference>
<dbReference type="GO" id="GO:0005634">
    <property type="term" value="C:nucleus"/>
    <property type="evidence" value="ECO:0007669"/>
    <property type="project" value="UniProtKB-SubCell"/>
</dbReference>
<evidence type="ECO:0000313" key="12">
    <source>
        <dbReference type="Proteomes" id="UP001186944"/>
    </source>
</evidence>
<evidence type="ECO:0000256" key="2">
    <source>
        <dbReference type="ARBA" id="ARBA00022723"/>
    </source>
</evidence>
<dbReference type="PROSITE" id="PS00028">
    <property type="entry name" value="ZINC_FINGER_C2H2_1"/>
    <property type="match status" value="4"/>
</dbReference>
<feature type="domain" description="C2H2-type" evidence="10">
    <location>
        <begin position="80"/>
        <end position="108"/>
    </location>
</feature>
<evidence type="ECO:0000313" key="11">
    <source>
        <dbReference type="EMBL" id="KAK3101134.1"/>
    </source>
</evidence>
<evidence type="ECO:0000256" key="4">
    <source>
        <dbReference type="ARBA" id="ARBA00022771"/>
    </source>
</evidence>
<accession>A0AA88Y9Q8</accession>
<dbReference type="InterPro" id="IPR036236">
    <property type="entry name" value="Znf_C2H2_sf"/>
</dbReference>
<dbReference type="SMART" id="SM00355">
    <property type="entry name" value="ZnF_C2H2"/>
    <property type="match status" value="5"/>
</dbReference>
<dbReference type="GO" id="GO:0008270">
    <property type="term" value="F:zinc ion binding"/>
    <property type="evidence" value="ECO:0007669"/>
    <property type="project" value="UniProtKB-KW"/>
</dbReference>
<evidence type="ECO:0000256" key="8">
    <source>
        <dbReference type="PROSITE-ProRule" id="PRU00042"/>
    </source>
</evidence>
<dbReference type="EMBL" id="VSWD01000005">
    <property type="protein sequence ID" value="KAK3101134.1"/>
    <property type="molecule type" value="Genomic_DNA"/>
</dbReference>
<gene>
    <name evidence="11" type="ORF">FSP39_001207</name>
</gene>
<keyword evidence="4 8" id="KW-0863">Zinc-finger</keyword>
<dbReference type="GO" id="GO:0003700">
    <property type="term" value="F:DNA-binding transcription factor activity"/>
    <property type="evidence" value="ECO:0007669"/>
    <property type="project" value="TreeGrafter"/>
</dbReference>
<comment type="subcellular location">
    <subcellularLocation>
        <location evidence="1">Nucleus</location>
    </subcellularLocation>
</comment>
<feature type="domain" description="C2H2-type" evidence="10">
    <location>
        <begin position="24"/>
        <end position="51"/>
    </location>
</feature>
<evidence type="ECO:0000256" key="7">
    <source>
        <dbReference type="ARBA" id="ARBA00023242"/>
    </source>
</evidence>
<dbReference type="InterPro" id="IPR050589">
    <property type="entry name" value="Ikaros_C2H2-ZF"/>
</dbReference>
<feature type="domain" description="C2H2-type" evidence="10">
    <location>
        <begin position="52"/>
        <end position="79"/>
    </location>
</feature>
<keyword evidence="3" id="KW-0677">Repeat</keyword>
<dbReference type="AlphaFoldDB" id="A0AA88Y9Q8"/>
<keyword evidence="7" id="KW-0539">Nucleus</keyword>
<evidence type="ECO:0000256" key="6">
    <source>
        <dbReference type="ARBA" id="ARBA00023125"/>
    </source>
</evidence>
<dbReference type="GO" id="GO:0000978">
    <property type="term" value="F:RNA polymerase II cis-regulatory region sequence-specific DNA binding"/>
    <property type="evidence" value="ECO:0007669"/>
    <property type="project" value="TreeGrafter"/>
</dbReference>
<proteinExistence type="predicted"/>
<evidence type="ECO:0000256" key="9">
    <source>
        <dbReference type="SAM" id="MobiDB-lite"/>
    </source>
</evidence>
<dbReference type="PANTHER" id="PTHR24404:SF114">
    <property type="entry name" value="KLUMPFUSS, ISOFORM B-RELATED"/>
    <property type="match status" value="1"/>
</dbReference>
<keyword evidence="5" id="KW-0862">Zinc</keyword>
<dbReference type="SUPFAM" id="SSF57667">
    <property type="entry name" value="beta-beta-alpha zinc fingers"/>
    <property type="match status" value="3"/>
</dbReference>
<keyword evidence="2" id="KW-0479">Metal-binding</keyword>
<dbReference type="Proteomes" id="UP001186944">
    <property type="component" value="Unassembled WGS sequence"/>
</dbReference>
<dbReference type="Gene3D" id="3.30.160.60">
    <property type="entry name" value="Classic Zinc Finger"/>
    <property type="match status" value="3"/>
</dbReference>
<reference evidence="11" key="1">
    <citation type="submission" date="2019-08" db="EMBL/GenBank/DDBJ databases">
        <title>The improved chromosome-level genome for the pearl oyster Pinctada fucata martensii using PacBio sequencing and Hi-C.</title>
        <authorList>
            <person name="Zheng Z."/>
        </authorList>
    </citation>
    <scope>NUCLEOTIDE SEQUENCE</scope>
    <source>
        <strain evidence="11">ZZ-2019</strain>
        <tissue evidence="11">Adductor muscle</tissue>
    </source>
</reference>
<name>A0AA88Y9Q8_PINIB</name>
<dbReference type="InterPro" id="IPR013087">
    <property type="entry name" value="Znf_C2H2_type"/>
</dbReference>
<dbReference type="FunFam" id="3.30.160.60:FF:001498">
    <property type="entry name" value="Zinc finger protein 404"/>
    <property type="match status" value="1"/>
</dbReference>
<dbReference type="GO" id="GO:0006357">
    <property type="term" value="P:regulation of transcription by RNA polymerase II"/>
    <property type="evidence" value="ECO:0007669"/>
    <property type="project" value="TreeGrafter"/>
</dbReference>
<evidence type="ECO:0000256" key="1">
    <source>
        <dbReference type="ARBA" id="ARBA00004123"/>
    </source>
</evidence>
<keyword evidence="6" id="KW-0238">DNA-binding</keyword>
<sequence length="405" mass="45163">MLESSTPLDMGTGLLPGYMVEKPFECNVCYKRFSQKAHLTTHRRTHTGEKPYACHICNKRFAQSSHLNTHKRIHTGEKPFYCAVCYMGFVNKKRLELHLQDVHKFDQSMLKGDDVDPAQDNPLSFVDFVPDNSPSMVGTGQGLHNIMDSPQSIEPAISGSHRRKPMVVSRFSSEEPSGTMIMGLPQDFVEDGEGMLSNIKTEHGVPEDCMGELKKENIGQGKHDEDGDVDKIPSTSSASKICEDSLNDDAVCGVSTADCNNEVSADEAASVTSESNLSGSEQSLSSAHKKSMLSQGSGQNRRHCRKRMRTSGINSFKMSRLSHSPIGTNSRVCLVNFTSDDLLTHMMSRDDVYKCDFCCIIFQDAAMYHLHRSMHDKMDIRCCNNCGKLANDRYDFIAHFLSEHK</sequence>
<protein>
    <recommendedName>
        <fullName evidence="10">C2H2-type domain-containing protein</fullName>
    </recommendedName>
</protein>
<evidence type="ECO:0000256" key="5">
    <source>
        <dbReference type="ARBA" id="ARBA00022833"/>
    </source>
</evidence>
<dbReference type="PANTHER" id="PTHR24404">
    <property type="entry name" value="ZINC FINGER PROTEIN"/>
    <property type="match status" value="1"/>
</dbReference>
<evidence type="ECO:0000259" key="10">
    <source>
        <dbReference type="PROSITE" id="PS50157"/>
    </source>
</evidence>
<keyword evidence="12" id="KW-1185">Reference proteome</keyword>
<evidence type="ECO:0000256" key="3">
    <source>
        <dbReference type="ARBA" id="ARBA00022737"/>
    </source>
</evidence>
<dbReference type="Pfam" id="PF00096">
    <property type="entry name" value="zf-C2H2"/>
    <property type="match status" value="2"/>
</dbReference>